<proteinExistence type="predicted"/>
<dbReference type="GO" id="GO:0000981">
    <property type="term" value="F:DNA-binding transcription factor activity, RNA polymerase II-specific"/>
    <property type="evidence" value="ECO:0007669"/>
    <property type="project" value="TreeGrafter"/>
</dbReference>
<keyword evidence="7" id="KW-1185">Reference proteome</keyword>
<reference evidence="6" key="1">
    <citation type="journal article" date="2019" name="bioRxiv">
        <title>The Genome of the Zebra Mussel, Dreissena polymorpha: A Resource for Invasive Species Research.</title>
        <authorList>
            <person name="McCartney M.A."/>
            <person name="Auch B."/>
            <person name="Kono T."/>
            <person name="Mallez S."/>
            <person name="Zhang Y."/>
            <person name="Obille A."/>
            <person name="Becker A."/>
            <person name="Abrahante J.E."/>
            <person name="Garbe J."/>
            <person name="Badalamenti J.P."/>
            <person name="Herman A."/>
            <person name="Mangelson H."/>
            <person name="Liachko I."/>
            <person name="Sullivan S."/>
            <person name="Sone E.D."/>
            <person name="Koren S."/>
            <person name="Silverstein K.A.T."/>
            <person name="Beckman K.B."/>
            <person name="Gohl D.M."/>
        </authorList>
    </citation>
    <scope>NUCLEOTIDE SEQUENCE</scope>
    <source>
        <strain evidence="6">Duluth1</strain>
        <tissue evidence="6">Whole animal</tissue>
    </source>
</reference>
<dbReference type="PROSITE" id="PS00036">
    <property type="entry name" value="BZIP_BASIC"/>
    <property type="match status" value="1"/>
</dbReference>
<sequence>MHFLNPMNDRLSPNMHTGGPQFLETLEDVSNDSTVTRVKQKVKSHVLKERRKRGLSDVEIDEERPRVKQELNPHELEKRERRKAQNRRAAEKCRKKKQLENQELAKSYDEEIKKNKALIEENHCLKQEKAQLERTLEEHQFTCQLCVNQSPNNTPGFENQMHFSFDGLACNNGYPVFEQLGIPRDTTTPFQREEPEPDVFTTELYPSFFGVEYIKPEVNCNAPSCAAEPLLSLPDLGDIVDILNPLSPEQFSHLGRQSISD</sequence>
<name>A0A9D4R1V5_DREPO</name>
<dbReference type="AlphaFoldDB" id="A0A9D4R1V5"/>
<dbReference type="Gene3D" id="1.20.5.170">
    <property type="match status" value="1"/>
</dbReference>
<feature type="region of interest" description="Disordered" evidence="4">
    <location>
        <begin position="72"/>
        <end position="91"/>
    </location>
</feature>
<evidence type="ECO:0000256" key="2">
    <source>
        <dbReference type="ARBA" id="ARBA00023125"/>
    </source>
</evidence>
<keyword evidence="1" id="KW-0805">Transcription regulation</keyword>
<reference evidence="6" key="2">
    <citation type="submission" date="2020-11" db="EMBL/GenBank/DDBJ databases">
        <authorList>
            <person name="McCartney M.A."/>
            <person name="Auch B."/>
            <person name="Kono T."/>
            <person name="Mallez S."/>
            <person name="Becker A."/>
            <person name="Gohl D.M."/>
            <person name="Silverstein K.A.T."/>
            <person name="Koren S."/>
            <person name="Bechman K.B."/>
            <person name="Herman A."/>
            <person name="Abrahante J.E."/>
            <person name="Garbe J."/>
        </authorList>
    </citation>
    <scope>NUCLEOTIDE SEQUENCE</scope>
    <source>
        <strain evidence="6">Duluth1</strain>
        <tissue evidence="6">Whole animal</tissue>
    </source>
</reference>
<dbReference type="EMBL" id="JAIWYP010000003">
    <property type="protein sequence ID" value="KAH3851113.1"/>
    <property type="molecule type" value="Genomic_DNA"/>
</dbReference>
<feature type="domain" description="BZIP" evidence="5">
    <location>
        <begin position="76"/>
        <end position="139"/>
    </location>
</feature>
<dbReference type="SUPFAM" id="SSF57959">
    <property type="entry name" value="Leucine zipper domain"/>
    <property type="match status" value="1"/>
</dbReference>
<keyword evidence="3" id="KW-0804">Transcription</keyword>
<dbReference type="InterPro" id="IPR000837">
    <property type="entry name" value="AP-1"/>
</dbReference>
<organism evidence="6 7">
    <name type="scientific">Dreissena polymorpha</name>
    <name type="common">Zebra mussel</name>
    <name type="synonym">Mytilus polymorpha</name>
    <dbReference type="NCBI Taxonomy" id="45954"/>
    <lineage>
        <taxon>Eukaryota</taxon>
        <taxon>Metazoa</taxon>
        <taxon>Spiralia</taxon>
        <taxon>Lophotrochozoa</taxon>
        <taxon>Mollusca</taxon>
        <taxon>Bivalvia</taxon>
        <taxon>Autobranchia</taxon>
        <taxon>Heteroconchia</taxon>
        <taxon>Euheterodonta</taxon>
        <taxon>Imparidentia</taxon>
        <taxon>Neoheterodontei</taxon>
        <taxon>Myida</taxon>
        <taxon>Dreissenoidea</taxon>
        <taxon>Dreissenidae</taxon>
        <taxon>Dreissena</taxon>
    </lineage>
</organism>
<evidence type="ECO:0000256" key="4">
    <source>
        <dbReference type="SAM" id="MobiDB-lite"/>
    </source>
</evidence>
<dbReference type="Proteomes" id="UP000828390">
    <property type="component" value="Unassembled WGS sequence"/>
</dbReference>
<gene>
    <name evidence="6" type="ORF">DPMN_093593</name>
</gene>
<dbReference type="SMART" id="SM00338">
    <property type="entry name" value="BRLZ"/>
    <property type="match status" value="1"/>
</dbReference>
<dbReference type="GO" id="GO:0000978">
    <property type="term" value="F:RNA polymerase II cis-regulatory region sequence-specific DNA binding"/>
    <property type="evidence" value="ECO:0007669"/>
    <property type="project" value="TreeGrafter"/>
</dbReference>
<dbReference type="PROSITE" id="PS50217">
    <property type="entry name" value="BZIP"/>
    <property type="match status" value="1"/>
</dbReference>
<keyword evidence="2" id="KW-0238">DNA-binding</keyword>
<dbReference type="GO" id="GO:0005634">
    <property type="term" value="C:nucleus"/>
    <property type="evidence" value="ECO:0007669"/>
    <property type="project" value="TreeGrafter"/>
</dbReference>
<evidence type="ECO:0000313" key="7">
    <source>
        <dbReference type="Proteomes" id="UP000828390"/>
    </source>
</evidence>
<dbReference type="Pfam" id="PF00170">
    <property type="entry name" value="bZIP_1"/>
    <property type="match status" value="1"/>
</dbReference>
<dbReference type="InterPro" id="IPR046347">
    <property type="entry name" value="bZIP_sf"/>
</dbReference>
<comment type="caution">
    <text evidence="6">The sequence shown here is derived from an EMBL/GenBank/DDBJ whole genome shotgun (WGS) entry which is preliminary data.</text>
</comment>
<evidence type="ECO:0000259" key="5">
    <source>
        <dbReference type="PROSITE" id="PS50217"/>
    </source>
</evidence>
<dbReference type="InterPro" id="IPR004827">
    <property type="entry name" value="bZIP"/>
</dbReference>
<accession>A0A9D4R1V5</accession>
<dbReference type="PANTHER" id="PTHR23351:SF24">
    <property type="entry name" value="ACTIVATING TRANSCRIPTION FACTOR 3-RELATED"/>
    <property type="match status" value="1"/>
</dbReference>
<dbReference type="PRINTS" id="PR00042">
    <property type="entry name" value="LEUZIPPRFOS"/>
</dbReference>
<dbReference type="PANTHER" id="PTHR23351">
    <property type="entry name" value="FOS TRANSCRIPTION FACTOR-RELATED"/>
    <property type="match status" value="1"/>
</dbReference>
<protein>
    <recommendedName>
        <fullName evidence="5">BZIP domain-containing protein</fullName>
    </recommendedName>
</protein>
<evidence type="ECO:0000313" key="6">
    <source>
        <dbReference type="EMBL" id="KAH3851113.1"/>
    </source>
</evidence>
<evidence type="ECO:0000256" key="1">
    <source>
        <dbReference type="ARBA" id="ARBA00023015"/>
    </source>
</evidence>
<evidence type="ECO:0000256" key="3">
    <source>
        <dbReference type="ARBA" id="ARBA00023163"/>
    </source>
</evidence>